<protein>
    <recommendedName>
        <fullName evidence="4">C2H2 finger domain-containing protein</fullName>
    </recommendedName>
</protein>
<evidence type="ECO:0000313" key="3">
    <source>
        <dbReference type="Proteomes" id="UP001309876"/>
    </source>
</evidence>
<feature type="compositionally biased region" description="Basic and acidic residues" evidence="1">
    <location>
        <begin position="18"/>
        <end position="28"/>
    </location>
</feature>
<feature type="compositionally biased region" description="Low complexity" evidence="1">
    <location>
        <begin position="49"/>
        <end position="67"/>
    </location>
</feature>
<feature type="compositionally biased region" description="Polar residues" evidence="1">
    <location>
        <begin position="37"/>
        <end position="46"/>
    </location>
</feature>
<reference evidence="2 3" key="1">
    <citation type="submission" date="2023-08" db="EMBL/GenBank/DDBJ databases">
        <title>Black Yeasts Isolated from many extreme environments.</title>
        <authorList>
            <person name="Coleine C."/>
            <person name="Stajich J.E."/>
            <person name="Selbmann L."/>
        </authorList>
    </citation>
    <scope>NUCLEOTIDE SEQUENCE [LARGE SCALE GENOMIC DNA]</scope>
    <source>
        <strain evidence="2 3">CCFEE 5910</strain>
    </source>
</reference>
<organism evidence="2 3">
    <name type="scientific">Lithohypha guttulata</name>
    <dbReference type="NCBI Taxonomy" id="1690604"/>
    <lineage>
        <taxon>Eukaryota</taxon>
        <taxon>Fungi</taxon>
        <taxon>Dikarya</taxon>
        <taxon>Ascomycota</taxon>
        <taxon>Pezizomycotina</taxon>
        <taxon>Eurotiomycetes</taxon>
        <taxon>Chaetothyriomycetidae</taxon>
        <taxon>Chaetothyriales</taxon>
        <taxon>Trichomeriaceae</taxon>
        <taxon>Lithohypha</taxon>
    </lineage>
</organism>
<dbReference type="PANTHER" id="PTHR23225">
    <property type="entry name" value="ZINC FINGER PROTEIN"/>
    <property type="match status" value="1"/>
</dbReference>
<keyword evidence="3" id="KW-1185">Reference proteome</keyword>
<dbReference type="PANTHER" id="PTHR23225:SF2">
    <property type="entry name" value="AT09679P-RELATED"/>
    <property type="match status" value="1"/>
</dbReference>
<feature type="region of interest" description="Disordered" evidence="1">
    <location>
        <begin position="410"/>
        <end position="432"/>
    </location>
</feature>
<feature type="region of interest" description="Disordered" evidence="1">
    <location>
        <begin position="272"/>
        <end position="291"/>
    </location>
</feature>
<sequence length="454" mass="51760">MPSLLSTHNLTLKQVEFDQHNDRASKDEFDQDIVTMHTPSLLQNPLPQELETSEASTSSTPGSVSDETTFSEQELSRDSALNSDEEEDLIIVDRQSDSDYTSKATRRRRTSSTGTRTTKPASCRRRGSSILDSNSRVRKRKISTTTTASNHTRRPSRPKAKPKGPALLQKPGSSVPAISKSERSFPCAFHNFGCPAEFPNKNEWKRHVACQHLQLGFYRCDLDDCDPNNNNSKFRARNNHRPKHDEEIIKIYNDFNRKDLFTQHCRRMHGPTRNPALCSNAPTKKGGELKPTKEDEADFEKEMINIRSRCWQVRRKAPARSNCGFCSKVFDAIYYTSNARGTDDQGPEEKAWEERLEHLGRHYEKEPLRKEQEEIDDDLVAWGLRNGVLRRLDDGRAWLTTADVPDLYTSSVQGAEEDHKRKARRQSSRTVVVQRALAVKKEEASDDDADGEDE</sequence>
<dbReference type="AlphaFoldDB" id="A0AAN7YA06"/>
<feature type="region of interest" description="Disordered" evidence="1">
    <location>
        <begin position="18"/>
        <end position="177"/>
    </location>
</feature>
<proteinExistence type="predicted"/>
<evidence type="ECO:0000313" key="2">
    <source>
        <dbReference type="EMBL" id="KAK5084344.1"/>
    </source>
</evidence>
<comment type="caution">
    <text evidence="2">The sequence shown here is derived from an EMBL/GenBank/DDBJ whole genome shotgun (WGS) entry which is preliminary data.</text>
</comment>
<evidence type="ECO:0000256" key="1">
    <source>
        <dbReference type="SAM" id="MobiDB-lite"/>
    </source>
</evidence>
<accession>A0AAN7YA06</accession>
<name>A0AAN7YA06_9EURO</name>
<feature type="compositionally biased region" description="Basic residues" evidence="1">
    <location>
        <begin position="151"/>
        <end position="162"/>
    </location>
</feature>
<dbReference type="EMBL" id="JAVRRJ010000005">
    <property type="protein sequence ID" value="KAK5084344.1"/>
    <property type="molecule type" value="Genomic_DNA"/>
</dbReference>
<evidence type="ECO:0008006" key="4">
    <source>
        <dbReference type="Google" id="ProtNLM"/>
    </source>
</evidence>
<dbReference type="Proteomes" id="UP001309876">
    <property type="component" value="Unassembled WGS sequence"/>
</dbReference>
<dbReference type="InterPro" id="IPR039970">
    <property type="entry name" value="TF_Grauzone"/>
</dbReference>
<gene>
    <name evidence="2" type="ORF">LTR05_005420</name>
</gene>
<dbReference type="GO" id="GO:0003700">
    <property type="term" value="F:DNA-binding transcription factor activity"/>
    <property type="evidence" value="ECO:0007669"/>
    <property type="project" value="InterPro"/>
</dbReference>